<evidence type="ECO:0000313" key="10">
    <source>
        <dbReference type="EMBL" id="RKS73774.1"/>
    </source>
</evidence>
<evidence type="ECO:0000256" key="8">
    <source>
        <dbReference type="ARBA" id="ARBA00023136"/>
    </source>
</evidence>
<dbReference type="PANTHER" id="PTHR34308">
    <property type="entry name" value="COBALAMIN BIOSYNTHESIS PROTEIN CBIB"/>
    <property type="match status" value="1"/>
</dbReference>
<comment type="pathway">
    <text evidence="2 9">Cofactor biosynthesis; adenosylcobalamin biosynthesis.</text>
</comment>
<proteinExistence type="inferred from homology"/>
<name>A0A420XNL1_9ACTN</name>
<keyword evidence="5 9" id="KW-0169">Cobalamin biosynthesis</keyword>
<keyword evidence="8 9" id="KW-0472">Membrane</keyword>
<dbReference type="UniPathway" id="UPA00148"/>
<keyword evidence="6 9" id="KW-0812">Transmembrane</keyword>
<evidence type="ECO:0000313" key="11">
    <source>
        <dbReference type="Proteomes" id="UP000281955"/>
    </source>
</evidence>
<dbReference type="GO" id="GO:0005886">
    <property type="term" value="C:plasma membrane"/>
    <property type="evidence" value="ECO:0007669"/>
    <property type="project" value="UniProtKB-SubCell"/>
</dbReference>
<evidence type="ECO:0000256" key="9">
    <source>
        <dbReference type="HAMAP-Rule" id="MF_00024"/>
    </source>
</evidence>
<comment type="subcellular location">
    <subcellularLocation>
        <location evidence="1 9">Cell membrane</location>
        <topology evidence="1 9">Multi-pass membrane protein</topology>
    </subcellularLocation>
</comment>
<reference evidence="10 11" key="1">
    <citation type="submission" date="2018-10" db="EMBL/GenBank/DDBJ databases">
        <title>Genomic Encyclopedia of Archaeal and Bacterial Type Strains, Phase II (KMG-II): from individual species to whole genera.</title>
        <authorList>
            <person name="Goeker M."/>
        </authorList>
    </citation>
    <scope>NUCLEOTIDE SEQUENCE [LARGE SCALE GENOMIC DNA]</scope>
    <source>
        <strain evidence="10 11">RP-AC37</strain>
    </source>
</reference>
<dbReference type="Proteomes" id="UP000281955">
    <property type="component" value="Unassembled WGS sequence"/>
</dbReference>
<evidence type="ECO:0000256" key="7">
    <source>
        <dbReference type="ARBA" id="ARBA00022989"/>
    </source>
</evidence>
<dbReference type="Pfam" id="PF03186">
    <property type="entry name" value="CobD_Cbib"/>
    <property type="match status" value="1"/>
</dbReference>
<dbReference type="RefSeq" id="WP_121193591.1">
    <property type="nucleotide sequence ID" value="NZ_RBWV01000012.1"/>
</dbReference>
<dbReference type="OrthoDB" id="9811967at2"/>
<dbReference type="FunCoup" id="A0A420XNL1">
    <property type="interactions" value="100"/>
</dbReference>
<keyword evidence="4 9" id="KW-1003">Cell membrane</keyword>
<evidence type="ECO:0000256" key="1">
    <source>
        <dbReference type="ARBA" id="ARBA00004651"/>
    </source>
</evidence>
<evidence type="ECO:0000256" key="5">
    <source>
        <dbReference type="ARBA" id="ARBA00022573"/>
    </source>
</evidence>
<evidence type="ECO:0000256" key="6">
    <source>
        <dbReference type="ARBA" id="ARBA00022692"/>
    </source>
</evidence>
<dbReference type="InParanoid" id="A0A420XNL1"/>
<protein>
    <recommendedName>
        <fullName evidence="9">Cobalamin biosynthesis protein CobD</fullName>
    </recommendedName>
</protein>
<accession>A0A420XNL1</accession>
<comment type="function">
    <text evidence="9">Converts cobyric acid to cobinamide by the addition of aminopropanol on the F carboxylic group.</text>
</comment>
<sequence length="317" mass="32207">MPTAAGLLLGSALDAALGDPRRGHPVAGFGAVAARLEALVWSPSRGRGTAYAVVLTGSAATLGVALARATRSRPLARTAVTALVTWSVLGGTSLRREGTTLGDRLLEDDLDAARAQLPALCGRDASVLDGGELARAGLESVAENTSDAAVAPLLWGGLLGLPGLLAYRAANTLDAMVGHRSERYEAFGWASARLDDVLNLLPSRVTGVLAVVLAPMVGGRSRDALRVFLADRAAHPSPNSGQCEAAFAGALSVRLGGTNVYAGRVEHRPVLGSASPACGPRDLARAARLSGAVQIGAVALGVLLALLRPASSRRGAA</sequence>
<comment type="similarity">
    <text evidence="3 9">Belongs to the CobD/CbiB family.</text>
</comment>
<keyword evidence="7 9" id="KW-1133">Transmembrane helix</keyword>
<dbReference type="GO" id="GO:0015420">
    <property type="term" value="F:ABC-type vitamin B12 transporter activity"/>
    <property type="evidence" value="ECO:0007669"/>
    <property type="project" value="UniProtKB-UniRule"/>
</dbReference>
<keyword evidence="11" id="KW-1185">Reference proteome</keyword>
<dbReference type="GO" id="GO:0048472">
    <property type="term" value="F:threonine-phosphate decarboxylase activity"/>
    <property type="evidence" value="ECO:0007669"/>
    <property type="project" value="InterPro"/>
</dbReference>
<dbReference type="NCBIfam" id="TIGR00380">
    <property type="entry name" value="cobal_cbiB"/>
    <property type="match status" value="1"/>
</dbReference>
<dbReference type="EMBL" id="RBWV01000012">
    <property type="protein sequence ID" value="RKS73774.1"/>
    <property type="molecule type" value="Genomic_DNA"/>
</dbReference>
<evidence type="ECO:0000256" key="4">
    <source>
        <dbReference type="ARBA" id="ARBA00022475"/>
    </source>
</evidence>
<dbReference type="InterPro" id="IPR004485">
    <property type="entry name" value="Cobalamin_biosynth_CobD/CbiB"/>
</dbReference>
<dbReference type="AlphaFoldDB" id="A0A420XNL1"/>
<dbReference type="HAMAP" id="MF_00024">
    <property type="entry name" value="CobD_CbiB"/>
    <property type="match status" value="1"/>
</dbReference>
<dbReference type="GO" id="GO:0009236">
    <property type="term" value="P:cobalamin biosynthetic process"/>
    <property type="evidence" value="ECO:0007669"/>
    <property type="project" value="UniProtKB-UniRule"/>
</dbReference>
<comment type="caution">
    <text evidence="10">The sequence shown here is derived from an EMBL/GenBank/DDBJ whole genome shotgun (WGS) entry which is preliminary data.</text>
</comment>
<evidence type="ECO:0000256" key="3">
    <source>
        <dbReference type="ARBA" id="ARBA00006263"/>
    </source>
</evidence>
<dbReference type="PANTHER" id="PTHR34308:SF1">
    <property type="entry name" value="COBALAMIN BIOSYNTHESIS PROTEIN CBIB"/>
    <property type="match status" value="1"/>
</dbReference>
<organism evidence="10 11">
    <name type="scientific">Motilibacter peucedani</name>
    <dbReference type="NCBI Taxonomy" id="598650"/>
    <lineage>
        <taxon>Bacteria</taxon>
        <taxon>Bacillati</taxon>
        <taxon>Actinomycetota</taxon>
        <taxon>Actinomycetes</taxon>
        <taxon>Motilibacterales</taxon>
        <taxon>Motilibacteraceae</taxon>
        <taxon>Motilibacter</taxon>
    </lineage>
</organism>
<dbReference type="NCBIfam" id="NF002276">
    <property type="entry name" value="PRK01209.1-4"/>
    <property type="match status" value="1"/>
</dbReference>
<evidence type="ECO:0000256" key="2">
    <source>
        <dbReference type="ARBA" id="ARBA00004953"/>
    </source>
</evidence>
<gene>
    <name evidence="9" type="primary">cobD</name>
    <name evidence="10" type="ORF">CLV35_2265</name>
</gene>